<keyword evidence="8" id="KW-0969">Cilium</keyword>
<evidence type="ECO:0000256" key="2">
    <source>
        <dbReference type="ARBA" id="ARBA00022490"/>
    </source>
</evidence>
<evidence type="ECO:0000313" key="8">
    <source>
        <dbReference type="EMBL" id="BAM46794.1"/>
    </source>
</evidence>
<gene>
    <name evidence="8" type="primary">fliT</name>
    <name evidence="8" type="ordered locus">AXY_06620</name>
</gene>
<name>K0IWQ2_AMPXN</name>
<dbReference type="STRING" id="698758.AXY_06620"/>
<dbReference type="RefSeq" id="WP_015009399.1">
    <property type="nucleotide sequence ID" value="NC_018704.1"/>
</dbReference>
<dbReference type="Proteomes" id="UP000006294">
    <property type="component" value="Chromosome"/>
</dbReference>
<evidence type="ECO:0000256" key="4">
    <source>
        <dbReference type="ARBA" id="ARBA00023186"/>
    </source>
</evidence>
<reference evidence="8 9" key="1">
    <citation type="submission" date="2011-01" db="EMBL/GenBank/DDBJ databases">
        <title>Whole genome sequence of Amphibacillus xylinus NBRC 15112.</title>
        <authorList>
            <person name="Nakazawa H."/>
            <person name="Katano Y."/>
            <person name="Nakamura S."/>
            <person name="Sasagawa M."/>
            <person name="Fukada J."/>
            <person name="Arai T."/>
            <person name="Sasakura N."/>
            <person name="Mochizuki D."/>
            <person name="Hosoyama A."/>
            <person name="Harada K."/>
            <person name="Horikawa H."/>
            <person name="Kato Y."/>
            <person name="Harada T."/>
            <person name="Sasaki K."/>
            <person name="Sekiguchi M."/>
            <person name="Hodoyama M."/>
            <person name="Nishiko R."/>
            <person name="Narita H."/>
            <person name="Hanamaki A."/>
            <person name="Hata C."/>
            <person name="Konno Y."/>
            <person name="Niimura Y."/>
            <person name="Yamazaki S."/>
            <person name="Fujita N."/>
        </authorList>
    </citation>
    <scope>NUCLEOTIDE SEQUENCE [LARGE SCALE GENOMIC DNA]</scope>
    <source>
        <strain evidence="9">ATCC 51415 / DSM 6626 / JCM 7361 / LMG 17667 / NBRC 15112 / Ep01</strain>
    </source>
</reference>
<keyword evidence="8" id="KW-0966">Cell projection</keyword>
<keyword evidence="8" id="KW-0282">Flagellum</keyword>
<dbReference type="OrthoDB" id="2353131at2"/>
<evidence type="ECO:0000256" key="7">
    <source>
        <dbReference type="ARBA" id="ARBA00093797"/>
    </source>
</evidence>
<comment type="subcellular location">
    <subcellularLocation>
        <location evidence="1">Cytoplasm</location>
        <location evidence="1">Cytosol</location>
    </subcellularLocation>
</comment>
<dbReference type="Pfam" id="PF05400">
    <property type="entry name" value="FliT"/>
    <property type="match status" value="1"/>
</dbReference>
<sequence>MKKLDELNRVTQKLAQLLEQPVTVKNREQVLNEINQFLDQRENLLKDIKPPYSETDAKTAQSIMEKDKEIQLKLDHLFLELKSELRDVKRQKSSSEKYLDPYRHVASNDGTYWDKKK</sequence>
<dbReference type="AlphaFoldDB" id="K0IWQ2"/>
<comment type="similarity">
    <text evidence="6">Belongs to the bacillales FliT family.</text>
</comment>
<protein>
    <recommendedName>
        <fullName evidence="7">Flagellar protein FliT</fullName>
    </recommendedName>
</protein>
<accession>K0IWQ2</accession>
<proteinExistence type="inferred from homology"/>
<dbReference type="eggNOG" id="ENOG50330XF">
    <property type="taxonomic scope" value="Bacteria"/>
</dbReference>
<dbReference type="KEGG" id="axl:AXY_06620"/>
<comment type="function">
    <text evidence="5">May act as an export chaperone for the filament capping protein FliD.</text>
</comment>
<evidence type="ECO:0000313" key="9">
    <source>
        <dbReference type="Proteomes" id="UP000006294"/>
    </source>
</evidence>
<organism evidence="8 9">
    <name type="scientific">Amphibacillus xylanus (strain ATCC 51415 / DSM 6626 / JCM 7361 / LMG 17667 / NBRC 15112 / Ep01)</name>
    <dbReference type="NCBI Taxonomy" id="698758"/>
    <lineage>
        <taxon>Bacteria</taxon>
        <taxon>Bacillati</taxon>
        <taxon>Bacillota</taxon>
        <taxon>Bacilli</taxon>
        <taxon>Bacillales</taxon>
        <taxon>Bacillaceae</taxon>
        <taxon>Amphibacillus</taxon>
    </lineage>
</organism>
<dbReference type="HOGENOM" id="CLU_165941_0_0_9"/>
<keyword evidence="3" id="KW-1005">Bacterial flagellum biogenesis</keyword>
<keyword evidence="4" id="KW-0143">Chaperone</keyword>
<evidence type="ECO:0000256" key="1">
    <source>
        <dbReference type="ARBA" id="ARBA00004514"/>
    </source>
</evidence>
<keyword evidence="9" id="KW-1185">Reference proteome</keyword>
<keyword evidence="2" id="KW-0963">Cytoplasm</keyword>
<evidence type="ECO:0000256" key="6">
    <source>
        <dbReference type="ARBA" id="ARBA00093785"/>
    </source>
</evidence>
<dbReference type="InterPro" id="IPR008622">
    <property type="entry name" value="FliT"/>
</dbReference>
<evidence type="ECO:0000256" key="3">
    <source>
        <dbReference type="ARBA" id="ARBA00022795"/>
    </source>
</evidence>
<dbReference type="EMBL" id="AP012050">
    <property type="protein sequence ID" value="BAM46794.1"/>
    <property type="molecule type" value="Genomic_DNA"/>
</dbReference>
<evidence type="ECO:0000256" key="5">
    <source>
        <dbReference type="ARBA" id="ARBA00093765"/>
    </source>
</evidence>